<keyword evidence="4" id="KW-0963">Cytoplasm</keyword>
<keyword evidence="13" id="KW-0614">Plasmid</keyword>
<dbReference type="InterPro" id="IPR022689">
    <property type="entry name" value="Iron_dep_repressor"/>
</dbReference>
<sequence>MPQTEITPARGDYLKRLLQLQADGGMACVTTGSLANELNVRDASVTGMLERLAQAGWVEYHPYRGARLTEEGREIARELVRAHGLLMVFLHDALGYTPEAARAEAEHLEHHVSSVFLEHLERWMNSKSGQH</sequence>
<dbReference type="InterPro" id="IPR036421">
    <property type="entry name" value="Fe_dep_repressor_sf"/>
</dbReference>
<dbReference type="SUPFAM" id="SSF47979">
    <property type="entry name" value="Iron-dependent repressor protein, dimerization domain"/>
    <property type="match status" value="1"/>
</dbReference>
<dbReference type="InterPro" id="IPR036388">
    <property type="entry name" value="WH-like_DNA-bd_sf"/>
</dbReference>
<proteinExistence type="inferred from homology"/>
<dbReference type="InterPro" id="IPR050536">
    <property type="entry name" value="DtxR_MntR_Metal-Reg"/>
</dbReference>
<protein>
    <recommendedName>
        <fullName evidence="11">Manganese transport regulator</fullName>
    </recommendedName>
</protein>
<dbReference type="KEGG" id="dpd:Deipe_4307"/>
<evidence type="ECO:0000256" key="5">
    <source>
        <dbReference type="ARBA" id="ARBA00022491"/>
    </source>
</evidence>
<evidence type="ECO:0000256" key="6">
    <source>
        <dbReference type="ARBA" id="ARBA00023015"/>
    </source>
</evidence>
<feature type="domain" description="HTH dtxR-type" evidence="12">
    <location>
        <begin position="1"/>
        <end position="69"/>
    </location>
</feature>
<accession>L0A713</accession>
<dbReference type="Gene3D" id="1.10.10.10">
    <property type="entry name" value="Winged helix-like DNA-binding domain superfamily/Winged helix DNA-binding domain"/>
    <property type="match status" value="1"/>
</dbReference>
<evidence type="ECO:0000256" key="11">
    <source>
        <dbReference type="ARBA" id="ARBA00032593"/>
    </source>
</evidence>
<dbReference type="GO" id="GO:0046983">
    <property type="term" value="F:protein dimerization activity"/>
    <property type="evidence" value="ECO:0007669"/>
    <property type="project" value="InterPro"/>
</dbReference>
<comment type="subunit">
    <text evidence="3">Homodimer.</text>
</comment>
<evidence type="ECO:0000256" key="2">
    <source>
        <dbReference type="ARBA" id="ARBA00007871"/>
    </source>
</evidence>
<geneLocation type="plasmid" evidence="13 14">
    <name>pDEIPE01</name>
</geneLocation>
<evidence type="ECO:0000256" key="10">
    <source>
        <dbReference type="ARBA" id="ARBA00023211"/>
    </source>
</evidence>
<dbReference type="PROSITE" id="PS50944">
    <property type="entry name" value="HTH_DTXR"/>
    <property type="match status" value="1"/>
</dbReference>
<evidence type="ECO:0000313" key="13">
    <source>
        <dbReference type="EMBL" id="AFZ69648.1"/>
    </source>
</evidence>
<keyword evidence="6" id="KW-0805">Transcription regulation</keyword>
<dbReference type="Pfam" id="PF02742">
    <property type="entry name" value="Fe_dep_repr_C"/>
    <property type="match status" value="1"/>
</dbReference>
<dbReference type="InterPro" id="IPR036390">
    <property type="entry name" value="WH_DNA-bd_sf"/>
</dbReference>
<dbReference type="GO" id="GO:0046914">
    <property type="term" value="F:transition metal ion binding"/>
    <property type="evidence" value="ECO:0007669"/>
    <property type="project" value="InterPro"/>
</dbReference>
<dbReference type="SMART" id="SM00529">
    <property type="entry name" value="HTH_DTXR"/>
    <property type="match status" value="1"/>
</dbReference>
<reference evidence="14" key="1">
    <citation type="submission" date="2012-03" db="EMBL/GenBank/DDBJ databases">
        <title>Complete sequence of plasmid 1 of Deinococcus peraridilitoris DSM 19664.</title>
        <authorList>
            <person name="Lucas S."/>
            <person name="Copeland A."/>
            <person name="Lapidus A."/>
            <person name="Glavina del Rio T."/>
            <person name="Dalin E."/>
            <person name="Tice H."/>
            <person name="Bruce D."/>
            <person name="Goodwin L."/>
            <person name="Pitluck S."/>
            <person name="Peters L."/>
            <person name="Mikhailova N."/>
            <person name="Lu M."/>
            <person name="Kyrpides N."/>
            <person name="Mavromatis K."/>
            <person name="Ivanova N."/>
            <person name="Brettin T."/>
            <person name="Detter J.C."/>
            <person name="Han C."/>
            <person name="Larimer F."/>
            <person name="Land M."/>
            <person name="Hauser L."/>
            <person name="Markowitz V."/>
            <person name="Cheng J.-F."/>
            <person name="Hugenholtz P."/>
            <person name="Woyke T."/>
            <person name="Wu D."/>
            <person name="Pukall R."/>
            <person name="Steenblock K."/>
            <person name="Brambilla E."/>
            <person name="Klenk H.-P."/>
            <person name="Eisen J.A."/>
        </authorList>
    </citation>
    <scope>NUCLEOTIDE SEQUENCE [LARGE SCALE GENOMIC DNA]</scope>
    <source>
        <strain evidence="14">DSM 19664 / LMG 22246 / CIP 109416 / KR-200</strain>
        <plasmid evidence="14">Plasmid pDEIPE01</plasmid>
    </source>
</reference>
<dbReference type="GO" id="GO:0003700">
    <property type="term" value="F:DNA-binding transcription factor activity"/>
    <property type="evidence" value="ECO:0007669"/>
    <property type="project" value="InterPro"/>
</dbReference>
<organism evidence="13 14">
    <name type="scientific">Deinococcus peraridilitoris (strain DSM 19664 / LMG 22246 / CIP 109416 / KR-200)</name>
    <dbReference type="NCBI Taxonomy" id="937777"/>
    <lineage>
        <taxon>Bacteria</taxon>
        <taxon>Thermotogati</taxon>
        <taxon>Deinococcota</taxon>
        <taxon>Deinococci</taxon>
        <taxon>Deinococcales</taxon>
        <taxon>Deinococcaceae</taxon>
        <taxon>Deinococcus</taxon>
    </lineage>
</organism>
<comment type="subcellular location">
    <subcellularLocation>
        <location evidence="1">Cytoplasm</location>
    </subcellularLocation>
</comment>
<keyword evidence="5" id="KW-0678">Repressor</keyword>
<evidence type="ECO:0000313" key="14">
    <source>
        <dbReference type="Proteomes" id="UP000010467"/>
    </source>
</evidence>
<dbReference type="GO" id="GO:0003677">
    <property type="term" value="F:DNA binding"/>
    <property type="evidence" value="ECO:0007669"/>
    <property type="project" value="UniProtKB-KW"/>
</dbReference>
<dbReference type="HOGENOM" id="CLU_069532_4_1_0"/>
<gene>
    <name evidence="13" type="ordered locus">Deipe_4307</name>
</gene>
<dbReference type="InterPro" id="IPR022687">
    <property type="entry name" value="HTH_DTXR"/>
</dbReference>
<comment type="similarity">
    <text evidence="2">Belongs to the DtxR/MntR family.</text>
</comment>
<dbReference type="Gene3D" id="1.10.60.10">
    <property type="entry name" value="Iron dependent repressor, metal binding and dimerisation domain"/>
    <property type="match status" value="1"/>
</dbReference>
<dbReference type="PANTHER" id="PTHR33238:SF11">
    <property type="entry name" value="TRANSCRIPTIONAL REGULATOR MNTR"/>
    <property type="match status" value="1"/>
</dbReference>
<name>L0A713_DEIPD</name>
<evidence type="ECO:0000259" key="12">
    <source>
        <dbReference type="PROSITE" id="PS50944"/>
    </source>
</evidence>
<keyword evidence="8" id="KW-0010">Activator</keyword>
<evidence type="ECO:0000256" key="7">
    <source>
        <dbReference type="ARBA" id="ARBA00023125"/>
    </source>
</evidence>
<keyword evidence="9" id="KW-0804">Transcription</keyword>
<evidence type="ECO:0000256" key="9">
    <source>
        <dbReference type="ARBA" id="ARBA00023163"/>
    </source>
</evidence>
<keyword evidence="10" id="KW-0464">Manganese</keyword>
<keyword evidence="7" id="KW-0238">DNA-binding</keyword>
<evidence type="ECO:0000256" key="3">
    <source>
        <dbReference type="ARBA" id="ARBA00011738"/>
    </source>
</evidence>
<dbReference type="AlphaFoldDB" id="L0A713"/>
<dbReference type="RefSeq" id="WP_015231548.1">
    <property type="nucleotide sequence ID" value="NC_019789.1"/>
</dbReference>
<dbReference type="InterPro" id="IPR001367">
    <property type="entry name" value="Fe_dep_repressor"/>
</dbReference>
<dbReference type="EMBL" id="CP003383">
    <property type="protein sequence ID" value="AFZ69648.1"/>
    <property type="molecule type" value="Genomic_DNA"/>
</dbReference>
<dbReference type="GO" id="GO:0005737">
    <property type="term" value="C:cytoplasm"/>
    <property type="evidence" value="ECO:0007669"/>
    <property type="project" value="UniProtKB-SubCell"/>
</dbReference>
<dbReference type="Pfam" id="PF01325">
    <property type="entry name" value="Fe_dep_repress"/>
    <property type="match status" value="1"/>
</dbReference>
<dbReference type="PANTHER" id="PTHR33238">
    <property type="entry name" value="IRON (METAL) DEPENDENT REPRESSOR, DTXR FAMILY"/>
    <property type="match status" value="1"/>
</dbReference>
<keyword evidence="14" id="KW-1185">Reference proteome</keyword>
<dbReference type="SUPFAM" id="SSF46785">
    <property type="entry name" value="Winged helix' DNA-binding domain"/>
    <property type="match status" value="1"/>
</dbReference>
<dbReference type="PATRIC" id="fig|937777.3.peg.4337"/>
<evidence type="ECO:0000256" key="4">
    <source>
        <dbReference type="ARBA" id="ARBA00022490"/>
    </source>
</evidence>
<dbReference type="OrthoDB" id="9791355at2"/>
<dbReference type="Proteomes" id="UP000010467">
    <property type="component" value="Plasmid pDEIPE01"/>
</dbReference>
<evidence type="ECO:0000256" key="8">
    <source>
        <dbReference type="ARBA" id="ARBA00023159"/>
    </source>
</evidence>
<evidence type="ECO:0000256" key="1">
    <source>
        <dbReference type="ARBA" id="ARBA00004496"/>
    </source>
</evidence>